<dbReference type="PROSITE" id="PS51318">
    <property type="entry name" value="TAT"/>
    <property type="match status" value="1"/>
</dbReference>
<sequence precursor="true">MNQHVNRRAILSSSAIATAAIAVAGQEARARAGDASTPSVSRELEGLIEAKHAAYARFIAAIDVATDLEEAHLPKTAELFVPLSIGGGQSRSLRYSELESIEADLSDDIKRRYAEQQQKLAALAKVAPDLGKQSSAALRKAEQADLRTLKKLIKEERARRSDVGLEQAINERNEASDAERYALNAVCTYRCTTMEEHRVRAKFLMEFATGKYGDLQTEDIDALLWSFLPEEALDEAVRASEGAA</sequence>
<accession>E8T7R6</accession>
<dbReference type="OrthoDB" id="8099694at2"/>
<dbReference type="KEGG" id="mci:Mesci_3800"/>
<dbReference type="eggNOG" id="ENOG502ZGXS">
    <property type="taxonomic scope" value="Bacteria"/>
</dbReference>
<dbReference type="HOGENOM" id="CLU_1136985_0_0_5"/>
<proteinExistence type="predicted"/>
<name>E8T7R6_MESCW</name>
<dbReference type="AlphaFoldDB" id="E8T7R6"/>
<protein>
    <submittedName>
        <fullName evidence="1">Uncharacterized protein</fullName>
    </submittedName>
</protein>
<dbReference type="InterPro" id="IPR006311">
    <property type="entry name" value="TAT_signal"/>
</dbReference>
<evidence type="ECO:0000313" key="1">
    <source>
        <dbReference type="EMBL" id="ADV12917.1"/>
    </source>
</evidence>
<gene>
    <name evidence="1" type="ordered locus">Mesci_3800</name>
</gene>
<organism evidence="1 2">
    <name type="scientific">Mesorhizobium ciceri biovar biserrulae (strain HAMBI 2942 / LMG 23838 / WSM1271)</name>
    <dbReference type="NCBI Taxonomy" id="765698"/>
    <lineage>
        <taxon>Bacteria</taxon>
        <taxon>Pseudomonadati</taxon>
        <taxon>Pseudomonadota</taxon>
        <taxon>Alphaproteobacteria</taxon>
        <taxon>Hyphomicrobiales</taxon>
        <taxon>Phyllobacteriaceae</taxon>
        <taxon>Mesorhizobium</taxon>
    </lineage>
</organism>
<reference evidence="2" key="1">
    <citation type="submission" date="2011-01" db="EMBL/GenBank/DDBJ databases">
        <title>Complete sequence of chromosome of Mesorhizobium ciceri bv. biserrulae WSM1271.</title>
        <authorList>
            <person name="Lucas S."/>
            <person name="Copeland A."/>
            <person name="Lapidus A."/>
            <person name="Cheng J.-F."/>
            <person name="Goodwin L."/>
            <person name="Pitluck S."/>
            <person name="Teshima H."/>
            <person name="Detter J.C."/>
            <person name="Han C."/>
            <person name="Tapia R."/>
            <person name="Land M."/>
            <person name="Hauser L."/>
            <person name="Kyrpides N."/>
            <person name="Ivanova N."/>
            <person name="Nandasena K."/>
            <person name="Reeve W.G."/>
            <person name="Howieson J.G."/>
            <person name="O'Hara G."/>
            <person name="Tiwari R.P."/>
            <person name="Woyke T."/>
        </authorList>
    </citation>
    <scope>NUCLEOTIDE SEQUENCE [LARGE SCALE GENOMIC DNA]</scope>
    <source>
        <strain evidence="2">HAMBI 2942 / LMG 23838 / WSM1271</strain>
    </source>
</reference>
<dbReference type="EMBL" id="CP002447">
    <property type="protein sequence ID" value="ADV12917.1"/>
    <property type="molecule type" value="Genomic_DNA"/>
</dbReference>
<dbReference type="PATRIC" id="fig|765698.3.peg.4305"/>
<dbReference type="Proteomes" id="UP000007471">
    <property type="component" value="Chromosome"/>
</dbReference>
<evidence type="ECO:0000313" key="2">
    <source>
        <dbReference type="Proteomes" id="UP000007471"/>
    </source>
</evidence>